<evidence type="ECO:0000256" key="3">
    <source>
        <dbReference type="ARBA" id="ARBA00017035"/>
    </source>
</evidence>
<dbReference type="Pfam" id="PF21193">
    <property type="entry name" value="NMD_SH3"/>
    <property type="match status" value="1"/>
</dbReference>
<dbReference type="Proteomes" id="UP001159405">
    <property type="component" value="Unassembled WGS sequence"/>
</dbReference>
<dbReference type="PANTHER" id="PTHR12746">
    <property type="entry name" value="NONSENSE-MEDIATED MRNA DECAY PROTEIN 3"/>
    <property type="match status" value="1"/>
</dbReference>
<keyword evidence="13" id="KW-1185">Reference proteome</keyword>
<keyword evidence="6 8" id="KW-0653">Protein transport</keyword>
<evidence type="ECO:0000256" key="7">
    <source>
        <dbReference type="ARBA" id="ARBA00023242"/>
    </source>
</evidence>
<feature type="domain" description="60S ribosomal export protein NMD3 OB-fold" evidence="10">
    <location>
        <begin position="330"/>
        <end position="424"/>
    </location>
</feature>
<evidence type="ECO:0000256" key="4">
    <source>
        <dbReference type="ARBA" id="ARBA00022448"/>
    </source>
</evidence>
<comment type="caution">
    <text evidence="12">The sequence shown here is derived from an EMBL/GenBank/DDBJ whole genome shotgun (WGS) entry which is preliminary data.</text>
</comment>
<dbReference type="PANTHER" id="PTHR12746:SF2">
    <property type="entry name" value="60S RIBOSOMAL EXPORT PROTEIN NMD3"/>
    <property type="match status" value="1"/>
</dbReference>
<dbReference type="InterPro" id="IPR048899">
    <property type="entry name" value="NMD_SH3"/>
</dbReference>
<evidence type="ECO:0000256" key="2">
    <source>
        <dbReference type="ARBA" id="ARBA00009794"/>
    </source>
</evidence>
<evidence type="ECO:0000256" key="5">
    <source>
        <dbReference type="ARBA" id="ARBA00022490"/>
    </source>
</evidence>
<proteinExistence type="inferred from homology"/>
<dbReference type="InterPro" id="IPR007064">
    <property type="entry name" value="Nmd3_N"/>
</dbReference>
<evidence type="ECO:0000256" key="8">
    <source>
        <dbReference type="RuleBase" id="RU364108"/>
    </source>
</evidence>
<name>A0ABN8RPI1_9CNID</name>
<evidence type="ECO:0000259" key="9">
    <source>
        <dbReference type="Pfam" id="PF04981"/>
    </source>
</evidence>
<keyword evidence="4 8" id="KW-0813">Transport</keyword>
<organism evidence="12 13">
    <name type="scientific">Porites lobata</name>
    <dbReference type="NCBI Taxonomy" id="104759"/>
    <lineage>
        <taxon>Eukaryota</taxon>
        <taxon>Metazoa</taxon>
        <taxon>Cnidaria</taxon>
        <taxon>Anthozoa</taxon>
        <taxon>Hexacorallia</taxon>
        <taxon>Scleractinia</taxon>
        <taxon>Fungiina</taxon>
        <taxon>Poritidae</taxon>
        <taxon>Porites</taxon>
    </lineage>
</organism>
<dbReference type="Pfam" id="PF04981">
    <property type="entry name" value="NMD3"/>
    <property type="match status" value="1"/>
</dbReference>
<sequence>MTPACAILPIIHFQRQSKMEYMEAVPSSETQTSLCCQCGVLTTPNPSNMCVGCLRTQVDITKGIPKQSNLNFCKSCERYLQPPSQWVACALESRELLALCLKKLKGLNKVRLVDAGFIWTEPHSKRIKVKLTIQKEVVNSTILQQVFVVEFVVQNQMCDACHRQAAQDYWKAVVQVRQKTSHKKTFFYLEQLILKHSAHQNTVKIKQESDGVDFFYASRADARKFVEFLQSVVPCRYKTSEKLISHDVHNNTYNYKYTFSVEIVPVCREEIICLPLKVSRSLGNISQIVICNRVNTSLQLIDPVTLQTADITAPNFWRFPFKSLCTYKQLTEFMVLQIEPVESQNPKASSSNLSQRHVLADAWVARMQDLGVNDTQYHCRTHLGHLLKTGDTALGYDFTCSNMNDDNLSKMNAERIPDVVLVKKCYGDKKKRQKRRNWKLKTLNKEVAGIDHDSLDRDYDAFLGDLEEDKSYRQNINIYVDRDYKGTPESDDDTEAPRISLQEMLEDLHLEAADGAPSDMMTE</sequence>
<dbReference type="Pfam" id="PF21192">
    <property type="entry name" value="OB_NMD3"/>
    <property type="match status" value="1"/>
</dbReference>
<comment type="function">
    <text evidence="1 8">Acts as an adapter for the XPO1/CRM1-mediated export of the 60S ribosomal subunit.</text>
</comment>
<evidence type="ECO:0000259" key="11">
    <source>
        <dbReference type="Pfam" id="PF21193"/>
    </source>
</evidence>
<feature type="domain" description="Nmd3 N-terminal" evidence="9">
    <location>
        <begin position="35"/>
        <end position="263"/>
    </location>
</feature>
<comment type="subcellular location">
    <subcellularLocation>
        <location evidence="8">Cytoplasm</location>
    </subcellularLocation>
    <subcellularLocation>
        <location evidence="8">Nucleus</location>
    </subcellularLocation>
</comment>
<evidence type="ECO:0000313" key="13">
    <source>
        <dbReference type="Proteomes" id="UP001159405"/>
    </source>
</evidence>
<evidence type="ECO:0000313" key="12">
    <source>
        <dbReference type="EMBL" id="CAH3181257.1"/>
    </source>
</evidence>
<feature type="domain" description="60S ribosomal export protein NMD3 SH3" evidence="11">
    <location>
        <begin position="266"/>
        <end position="313"/>
    </location>
</feature>
<dbReference type="EMBL" id="CALNXK010000292">
    <property type="protein sequence ID" value="CAH3181257.1"/>
    <property type="molecule type" value="Genomic_DNA"/>
</dbReference>
<gene>
    <name evidence="12" type="ORF">PLOB_00024516</name>
</gene>
<dbReference type="InterPro" id="IPR039768">
    <property type="entry name" value="Nmd3"/>
</dbReference>
<comment type="similarity">
    <text evidence="2 8">Belongs to the NMD3 family.</text>
</comment>
<evidence type="ECO:0000259" key="10">
    <source>
        <dbReference type="Pfam" id="PF21192"/>
    </source>
</evidence>
<dbReference type="InterPro" id="IPR048898">
    <property type="entry name" value="OB_NMD3"/>
</dbReference>
<protein>
    <recommendedName>
        <fullName evidence="3 8">60S ribosomal export protein NMD3</fullName>
    </recommendedName>
</protein>
<accession>A0ABN8RPI1</accession>
<evidence type="ECO:0000256" key="1">
    <source>
        <dbReference type="ARBA" id="ARBA00002269"/>
    </source>
</evidence>
<evidence type="ECO:0000256" key="6">
    <source>
        <dbReference type="ARBA" id="ARBA00022927"/>
    </source>
</evidence>
<keyword evidence="5 8" id="KW-0963">Cytoplasm</keyword>
<reference evidence="12 13" key="1">
    <citation type="submission" date="2022-05" db="EMBL/GenBank/DDBJ databases">
        <authorList>
            <consortium name="Genoscope - CEA"/>
            <person name="William W."/>
        </authorList>
    </citation>
    <scope>NUCLEOTIDE SEQUENCE [LARGE SCALE GENOMIC DNA]</scope>
</reference>
<keyword evidence="7 8" id="KW-0539">Nucleus</keyword>